<gene>
    <name evidence="1" type="ORF">D9611_000925</name>
</gene>
<accession>A0A8H5BNG0</accession>
<protein>
    <submittedName>
        <fullName evidence="1">Uncharacterized protein</fullName>
    </submittedName>
</protein>
<dbReference type="EMBL" id="JAACJK010000163">
    <property type="protein sequence ID" value="KAF5326349.1"/>
    <property type="molecule type" value="Genomic_DNA"/>
</dbReference>
<comment type="caution">
    <text evidence="1">The sequence shown here is derived from an EMBL/GenBank/DDBJ whole genome shotgun (WGS) entry which is preliminary data.</text>
</comment>
<evidence type="ECO:0000313" key="1">
    <source>
        <dbReference type="EMBL" id="KAF5326349.1"/>
    </source>
</evidence>
<reference evidence="1 2" key="1">
    <citation type="journal article" date="2020" name="ISME J.">
        <title>Uncovering the hidden diversity of litter-decomposition mechanisms in mushroom-forming fungi.</title>
        <authorList>
            <person name="Floudas D."/>
            <person name="Bentzer J."/>
            <person name="Ahren D."/>
            <person name="Johansson T."/>
            <person name="Persson P."/>
            <person name="Tunlid A."/>
        </authorList>
    </citation>
    <scope>NUCLEOTIDE SEQUENCE [LARGE SCALE GENOMIC DNA]</scope>
    <source>
        <strain evidence="1 2">CBS 175.51</strain>
    </source>
</reference>
<dbReference type="SUPFAM" id="SSF52047">
    <property type="entry name" value="RNI-like"/>
    <property type="match status" value="1"/>
</dbReference>
<dbReference type="Gene3D" id="3.80.10.10">
    <property type="entry name" value="Ribonuclease Inhibitor"/>
    <property type="match status" value="1"/>
</dbReference>
<proteinExistence type="predicted"/>
<dbReference type="AlphaFoldDB" id="A0A8H5BNG0"/>
<dbReference type="Proteomes" id="UP000541558">
    <property type="component" value="Unassembled WGS sequence"/>
</dbReference>
<sequence length="440" mass="49393">MCLVCKTFSSLFERVLFTDTTINAIESFTPDQLRSFASKGPNARWTRKLNIQFIDRAEKTEGEGRSLLELAITGLRNLESVRPNEDVIRALSQLPGLRQVELDFDDSGDSDFRFRGPPRFHHLANLRSLELKNIPPCWVTEIRRTIANSPCLETLDLLFAEFLQGFRGGIEFHPTSDWPDKDDEPALDIAWMVKDVLSAPAFTPTLNSLSILGCPPTLSTSAIPYLSALTELVINLEGTSVMDPTFWVGLSQAEVKLKSLDLAERVTAPIVAYLTSYVGLEKLDVFRDADVPDTGPSDMAHEVYHKVVPHHKDTLKVIRADGVSSEVWAFRTEFFESILQCKKLQELKVPILHSSDTTDISCPTASDLVTAISRELQFFQELSLDFEATEEDVHGFIDAVRDIKPSTSALQFSIEIITSQREIWSLEFDRDVGHFVISLT</sequence>
<evidence type="ECO:0000313" key="2">
    <source>
        <dbReference type="Proteomes" id="UP000541558"/>
    </source>
</evidence>
<keyword evidence="2" id="KW-1185">Reference proteome</keyword>
<organism evidence="1 2">
    <name type="scientific">Ephemerocybe angulata</name>
    <dbReference type="NCBI Taxonomy" id="980116"/>
    <lineage>
        <taxon>Eukaryota</taxon>
        <taxon>Fungi</taxon>
        <taxon>Dikarya</taxon>
        <taxon>Basidiomycota</taxon>
        <taxon>Agaricomycotina</taxon>
        <taxon>Agaricomycetes</taxon>
        <taxon>Agaricomycetidae</taxon>
        <taxon>Agaricales</taxon>
        <taxon>Agaricineae</taxon>
        <taxon>Psathyrellaceae</taxon>
        <taxon>Ephemerocybe</taxon>
    </lineage>
</organism>
<dbReference type="OrthoDB" id="3541472at2759"/>
<name>A0A8H5BNG0_9AGAR</name>
<dbReference type="InterPro" id="IPR032675">
    <property type="entry name" value="LRR_dom_sf"/>
</dbReference>